<gene>
    <name evidence="8" type="ORF">PFISCL1PPCAC_12815</name>
</gene>
<dbReference type="InterPro" id="IPR050196">
    <property type="entry name" value="Cytochrome_P450_Monoox"/>
</dbReference>
<proteinExistence type="inferred from homology"/>
<keyword evidence="3 6" id="KW-0349">Heme</keyword>
<dbReference type="PROSITE" id="PS00086">
    <property type="entry name" value="CYTOCHROME_P450"/>
    <property type="match status" value="1"/>
</dbReference>
<name>A0AAV5VT32_9BILA</name>
<protein>
    <recommendedName>
        <fullName evidence="10">Cytochrome P450</fullName>
    </recommendedName>
</protein>
<dbReference type="GO" id="GO:0020037">
    <property type="term" value="F:heme binding"/>
    <property type="evidence" value="ECO:0007669"/>
    <property type="project" value="InterPro"/>
</dbReference>
<dbReference type="Proteomes" id="UP001432322">
    <property type="component" value="Unassembled WGS sequence"/>
</dbReference>
<dbReference type="AlphaFoldDB" id="A0AAV5VT32"/>
<evidence type="ECO:0000256" key="1">
    <source>
        <dbReference type="ARBA" id="ARBA00001971"/>
    </source>
</evidence>
<feature type="non-terminal residue" evidence="8">
    <location>
        <position position="1"/>
    </location>
</feature>
<reference evidence="8" key="1">
    <citation type="submission" date="2023-10" db="EMBL/GenBank/DDBJ databases">
        <title>Genome assembly of Pristionchus species.</title>
        <authorList>
            <person name="Yoshida K."/>
            <person name="Sommer R.J."/>
        </authorList>
    </citation>
    <scope>NUCLEOTIDE SEQUENCE</scope>
    <source>
        <strain evidence="8">RS5133</strain>
    </source>
</reference>
<evidence type="ECO:0008006" key="10">
    <source>
        <dbReference type="Google" id="ProtNLM"/>
    </source>
</evidence>
<dbReference type="GO" id="GO:0016705">
    <property type="term" value="F:oxidoreductase activity, acting on paired donors, with incorporation or reduction of molecular oxygen"/>
    <property type="evidence" value="ECO:0007669"/>
    <property type="project" value="InterPro"/>
</dbReference>
<evidence type="ECO:0000256" key="6">
    <source>
        <dbReference type="PIRSR" id="PIRSR602401-1"/>
    </source>
</evidence>
<dbReference type="GO" id="GO:0005506">
    <property type="term" value="F:iron ion binding"/>
    <property type="evidence" value="ECO:0007669"/>
    <property type="project" value="InterPro"/>
</dbReference>
<dbReference type="InterPro" id="IPR002401">
    <property type="entry name" value="Cyt_P450_E_grp-I"/>
</dbReference>
<keyword evidence="5 7" id="KW-0503">Monooxygenase</keyword>
<feature type="binding site" description="axial binding residue" evidence="6">
    <location>
        <position position="26"/>
    </location>
    <ligand>
        <name>heme</name>
        <dbReference type="ChEBI" id="CHEBI:30413"/>
    </ligand>
    <ligandPart>
        <name>Fe</name>
        <dbReference type="ChEBI" id="CHEBI:18248"/>
    </ligandPart>
</feature>
<keyword evidence="4 6" id="KW-0408">Iron</keyword>
<dbReference type="Gene3D" id="1.10.630.10">
    <property type="entry name" value="Cytochrome P450"/>
    <property type="match status" value="1"/>
</dbReference>
<dbReference type="InterPro" id="IPR001128">
    <property type="entry name" value="Cyt_P450"/>
</dbReference>
<feature type="non-terminal residue" evidence="8">
    <location>
        <position position="77"/>
    </location>
</feature>
<keyword evidence="9" id="KW-1185">Reference proteome</keyword>
<sequence length="77" mass="9131">DRFLPENVEQRHAYDFVPFSAGPRNCIGQKFAMNQLKIFLSWILRRYRIESERGFDSRRELMEVILKSGDGINVVLR</sequence>
<dbReference type="PANTHER" id="PTHR24291">
    <property type="entry name" value="CYTOCHROME P450 FAMILY 4"/>
    <property type="match status" value="1"/>
</dbReference>
<dbReference type="PANTHER" id="PTHR24291:SF130">
    <property type="entry name" value="CYTOCHROME P450 FAMILY"/>
    <property type="match status" value="1"/>
</dbReference>
<evidence type="ECO:0000256" key="2">
    <source>
        <dbReference type="ARBA" id="ARBA00010617"/>
    </source>
</evidence>
<dbReference type="SUPFAM" id="SSF48264">
    <property type="entry name" value="Cytochrome P450"/>
    <property type="match status" value="1"/>
</dbReference>
<comment type="similarity">
    <text evidence="2 7">Belongs to the cytochrome P450 family.</text>
</comment>
<organism evidence="8 9">
    <name type="scientific">Pristionchus fissidentatus</name>
    <dbReference type="NCBI Taxonomy" id="1538716"/>
    <lineage>
        <taxon>Eukaryota</taxon>
        <taxon>Metazoa</taxon>
        <taxon>Ecdysozoa</taxon>
        <taxon>Nematoda</taxon>
        <taxon>Chromadorea</taxon>
        <taxon>Rhabditida</taxon>
        <taxon>Rhabditina</taxon>
        <taxon>Diplogasteromorpha</taxon>
        <taxon>Diplogasteroidea</taxon>
        <taxon>Neodiplogasteridae</taxon>
        <taxon>Pristionchus</taxon>
    </lineage>
</organism>
<dbReference type="GO" id="GO:0004497">
    <property type="term" value="F:monooxygenase activity"/>
    <property type="evidence" value="ECO:0007669"/>
    <property type="project" value="UniProtKB-KW"/>
</dbReference>
<comment type="caution">
    <text evidence="8">The sequence shown here is derived from an EMBL/GenBank/DDBJ whole genome shotgun (WGS) entry which is preliminary data.</text>
</comment>
<evidence type="ECO:0000256" key="5">
    <source>
        <dbReference type="ARBA" id="ARBA00023033"/>
    </source>
</evidence>
<dbReference type="Pfam" id="PF00067">
    <property type="entry name" value="p450"/>
    <property type="match status" value="1"/>
</dbReference>
<evidence type="ECO:0000256" key="7">
    <source>
        <dbReference type="RuleBase" id="RU000461"/>
    </source>
</evidence>
<dbReference type="InterPro" id="IPR017972">
    <property type="entry name" value="Cyt_P450_CS"/>
</dbReference>
<dbReference type="PRINTS" id="PR00463">
    <property type="entry name" value="EP450I"/>
</dbReference>
<comment type="cofactor">
    <cofactor evidence="1 6">
        <name>heme</name>
        <dbReference type="ChEBI" id="CHEBI:30413"/>
    </cofactor>
</comment>
<evidence type="ECO:0000313" key="9">
    <source>
        <dbReference type="Proteomes" id="UP001432322"/>
    </source>
</evidence>
<evidence type="ECO:0000313" key="8">
    <source>
        <dbReference type="EMBL" id="GMT21518.1"/>
    </source>
</evidence>
<keyword evidence="6 7" id="KW-0479">Metal-binding</keyword>
<evidence type="ECO:0000256" key="3">
    <source>
        <dbReference type="ARBA" id="ARBA00022617"/>
    </source>
</evidence>
<keyword evidence="7" id="KW-0560">Oxidoreductase</keyword>
<evidence type="ECO:0000256" key="4">
    <source>
        <dbReference type="ARBA" id="ARBA00023004"/>
    </source>
</evidence>
<dbReference type="InterPro" id="IPR036396">
    <property type="entry name" value="Cyt_P450_sf"/>
</dbReference>
<accession>A0AAV5VT32</accession>
<dbReference type="EMBL" id="BTSY01000004">
    <property type="protein sequence ID" value="GMT21518.1"/>
    <property type="molecule type" value="Genomic_DNA"/>
</dbReference>